<organism evidence="6 7">
    <name type="scientific">Vicia faba</name>
    <name type="common">Broad bean</name>
    <name type="synonym">Faba vulgaris</name>
    <dbReference type="NCBI Taxonomy" id="3906"/>
    <lineage>
        <taxon>Eukaryota</taxon>
        <taxon>Viridiplantae</taxon>
        <taxon>Streptophyta</taxon>
        <taxon>Embryophyta</taxon>
        <taxon>Tracheophyta</taxon>
        <taxon>Spermatophyta</taxon>
        <taxon>Magnoliopsida</taxon>
        <taxon>eudicotyledons</taxon>
        <taxon>Gunneridae</taxon>
        <taxon>Pentapetalae</taxon>
        <taxon>rosids</taxon>
        <taxon>fabids</taxon>
        <taxon>Fabales</taxon>
        <taxon>Fabaceae</taxon>
        <taxon>Papilionoideae</taxon>
        <taxon>50 kb inversion clade</taxon>
        <taxon>NPAAA clade</taxon>
        <taxon>Hologalegina</taxon>
        <taxon>IRL clade</taxon>
        <taxon>Fabeae</taxon>
        <taxon>Vicia</taxon>
    </lineage>
</organism>
<dbReference type="AlphaFoldDB" id="A0AAV1AGI4"/>
<name>A0AAV1AGI4_VICFA</name>
<keyword evidence="4" id="KW-0804">Transcription</keyword>
<evidence type="ECO:0000313" key="7">
    <source>
        <dbReference type="Proteomes" id="UP001157006"/>
    </source>
</evidence>
<dbReference type="Proteomes" id="UP001157006">
    <property type="component" value="Chromosome 4"/>
</dbReference>
<dbReference type="GO" id="GO:0005634">
    <property type="term" value="C:nucleus"/>
    <property type="evidence" value="ECO:0007669"/>
    <property type="project" value="UniProtKB-SubCell"/>
</dbReference>
<comment type="subcellular location">
    <subcellularLocation>
        <location evidence="1">Nucleus</location>
    </subcellularLocation>
</comment>
<evidence type="ECO:0000256" key="4">
    <source>
        <dbReference type="ARBA" id="ARBA00023163"/>
    </source>
</evidence>
<accession>A0AAV1AGI4</accession>
<dbReference type="GO" id="GO:0003677">
    <property type="term" value="F:DNA binding"/>
    <property type="evidence" value="ECO:0007669"/>
    <property type="project" value="UniProtKB-KW"/>
</dbReference>
<evidence type="ECO:0000256" key="5">
    <source>
        <dbReference type="ARBA" id="ARBA00023242"/>
    </source>
</evidence>
<keyword evidence="2" id="KW-0805">Transcription regulation</keyword>
<dbReference type="EMBL" id="OX451739">
    <property type="protein sequence ID" value="CAI8608577.1"/>
    <property type="molecule type" value="Genomic_DNA"/>
</dbReference>
<dbReference type="InterPro" id="IPR015300">
    <property type="entry name" value="DNA-bd_pseudobarrel_sf"/>
</dbReference>
<proteinExistence type="predicted"/>
<evidence type="ECO:0000256" key="3">
    <source>
        <dbReference type="ARBA" id="ARBA00023125"/>
    </source>
</evidence>
<evidence type="ECO:0000256" key="1">
    <source>
        <dbReference type="ARBA" id="ARBA00004123"/>
    </source>
</evidence>
<dbReference type="InterPro" id="IPR005508">
    <property type="entry name" value="At2g31720-like"/>
</dbReference>
<dbReference type="PANTHER" id="PTHR31541:SF33">
    <property type="entry name" value="DUF313 DOMAIN PROTEIN"/>
    <property type="match status" value="1"/>
</dbReference>
<sequence>MMEKKAMAIEKINAYMQKLKTMEKKFDPLPHFTLHKVLSQISPQFYTKDELTQIEKVNHILCQEANLPPISQSKEKRVEVVNDKKRRRPNNEDIIYDGERKVKSKSTIRKKPIIRKKETMLSPLPELASHVNNMIKVLNGSDIKYIMCKELFKSDLNYYLNRLSMPITQIKSDFLTEIEKTTLETRDHEGKPIGIKVIVLDPCFNEFSLFLKKWNMKTTSIYNLHQDWTPILLKNNFKENQKLDIWSFRINEKLYLLLNNNETHKIEESRELKNSTGVSKKKEE</sequence>
<keyword evidence="7" id="KW-1185">Reference proteome</keyword>
<keyword evidence="5" id="KW-0539">Nucleus</keyword>
<dbReference type="PANTHER" id="PTHR31541">
    <property type="entry name" value="B3 DOMAIN PLANT PROTEIN-RELATED"/>
    <property type="match status" value="1"/>
</dbReference>
<reference evidence="6 7" key="1">
    <citation type="submission" date="2023-01" db="EMBL/GenBank/DDBJ databases">
        <authorList>
            <person name="Kreplak J."/>
        </authorList>
    </citation>
    <scope>NUCLEOTIDE SEQUENCE [LARGE SCALE GENOMIC DNA]</scope>
</reference>
<evidence type="ECO:0008006" key="8">
    <source>
        <dbReference type="Google" id="ProtNLM"/>
    </source>
</evidence>
<dbReference type="Gene3D" id="2.40.330.10">
    <property type="entry name" value="DNA-binding pseudobarrel domain"/>
    <property type="match status" value="1"/>
</dbReference>
<evidence type="ECO:0000256" key="2">
    <source>
        <dbReference type="ARBA" id="ARBA00023015"/>
    </source>
</evidence>
<evidence type="ECO:0000313" key="6">
    <source>
        <dbReference type="EMBL" id="CAI8608577.1"/>
    </source>
</evidence>
<gene>
    <name evidence="6" type="ORF">VFH_IV092880</name>
</gene>
<dbReference type="Pfam" id="PF03754">
    <property type="entry name" value="At2g31720-like"/>
    <property type="match status" value="1"/>
</dbReference>
<dbReference type="SUPFAM" id="SSF101936">
    <property type="entry name" value="DNA-binding pseudobarrel domain"/>
    <property type="match status" value="1"/>
</dbReference>
<keyword evidence="3" id="KW-0238">DNA-binding</keyword>
<protein>
    <recommendedName>
        <fullName evidence="8">B3 domain-containing protein</fullName>
    </recommendedName>
</protein>